<protein>
    <submittedName>
        <fullName evidence="2">Uncharacterized protein</fullName>
    </submittedName>
</protein>
<evidence type="ECO:0000313" key="2">
    <source>
        <dbReference type="EMBL" id="KAK3800870.1"/>
    </source>
</evidence>
<feature type="region of interest" description="Disordered" evidence="1">
    <location>
        <begin position="1"/>
        <end position="86"/>
    </location>
</feature>
<feature type="compositionally biased region" description="Basic and acidic residues" evidence="1">
    <location>
        <begin position="13"/>
        <end position="27"/>
    </location>
</feature>
<dbReference type="Proteomes" id="UP001283361">
    <property type="component" value="Unassembled WGS sequence"/>
</dbReference>
<keyword evidence="3" id="KW-1185">Reference proteome</keyword>
<evidence type="ECO:0000313" key="3">
    <source>
        <dbReference type="Proteomes" id="UP001283361"/>
    </source>
</evidence>
<comment type="caution">
    <text evidence="2">The sequence shown here is derived from an EMBL/GenBank/DDBJ whole genome shotgun (WGS) entry which is preliminary data.</text>
</comment>
<feature type="compositionally biased region" description="Polar residues" evidence="1">
    <location>
        <begin position="57"/>
        <end position="70"/>
    </location>
</feature>
<dbReference type="AlphaFoldDB" id="A0AAE1B783"/>
<reference evidence="2" key="1">
    <citation type="journal article" date="2023" name="G3 (Bethesda)">
        <title>A reference genome for the long-term kleptoplast-retaining sea slug Elysia crispata morphotype clarki.</title>
        <authorList>
            <person name="Eastman K.E."/>
            <person name="Pendleton A.L."/>
            <person name="Shaikh M.A."/>
            <person name="Suttiyut T."/>
            <person name="Ogas R."/>
            <person name="Tomko P."/>
            <person name="Gavelis G."/>
            <person name="Widhalm J.R."/>
            <person name="Wisecaver J.H."/>
        </authorList>
    </citation>
    <scope>NUCLEOTIDE SEQUENCE</scope>
    <source>
        <strain evidence="2">ECLA1</strain>
    </source>
</reference>
<name>A0AAE1B783_9GAST</name>
<dbReference type="EMBL" id="JAWDGP010000410">
    <property type="protein sequence ID" value="KAK3800870.1"/>
    <property type="molecule type" value="Genomic_DNA"/>
</dbReference>
<evidence type="ECO:0000256" key="1">
    <source>
        <dbReference type="SAM" id="MobiDB-lite"/>
    </source>
</evidence>
<sequence length="86" mass="9705">MSRGRKHFTHHRRNEEERKKKIQDNQKLKCRTQNGAELSKCTPLVEDVEQSVPEMKQSGSRRGNGQSRVTASRGKDDSGSVAGTRP</sequence>
<feature type="compositionally biased region" description="Basic residues" evidence="1">
    <location>
        <begin position="1"/>
        <end position="12"/>
    </location>
</feature>
<gene>
    <name evidence="2" type="ORF">RRG08_008624</name>
</gene>
<proteinExistence type="predicted"/>
<organism evidence="2 3">
    <name type="scientific">Elysia crispata</name>
    <name type="common">lettuce slug</name>
    <dbReference type="NCBI Taxonomy" id="231223"/>
    <lineage>
        <taxon>Eukaryota</taxon>
        <taxon>Metazoa</taxon>
        <taxon>Spiralia</taxon>
        <taxon>Lophotrochozoa</taxon>
        <taxon>Mollusca</taxon>
        <taxon>Gastropoda</taxon>
        <taxon>Heterobranchia</taxon>
        <taxon>Euthyneura</taxon>
        <taxon>Panpulmonata</taxon>
        <taxon>Sacoglossa</taxon>
        <taxon>Placobranchoidea</taxon>
        <taxon>Plakobranchidae</taxon>
        <taxon>Elysia</taxon>
    </lineage>
</organism>
<accession>A0AAE1B783</accession>